<dbReference type="Pfam" id="PF09706">
    <property type="entry name" value="Cas_CXXC_CXXC"/>
    <property type="match status" value="1"/>
</dbReference>
<protein>
    <submittedName>
        <fullName evidence="2">CRISPR-associated protein Cst1</fullName>
    </submittedName>
</protein>
<accession>A0A1M6PR07</accession>
<dbReference type="STRING" id="1121331.SAMN02745248_01768"/>
<feature type="domain" description="CRISPR-associated protein CXXC-CXXC" evidence="1">
    <location>
        <begin position="270"/>
        <end position="333"/>
    </location>
</feature>
<evidence type="ECO:0000313" key="2">
    <source>
        <dbReference type="EMBL" id="SHK10383.1"/>
    </source>
</evidence>
<dbReference type="InterPro" id="IPR010180">
    <property type="entry name" value="CRISPR-assoc_prot_CXXC-CXXC"/>
</dbReference>
<name>A0A1M6PR07_9CLOT</name>
<dbReference type="AlphaFoldDB" id="A0A1M6PR07"/>
<reference evidence="2 3" key="1">
    <citation type="submission" date="2016-11" db="EMBL/GenBank/DDBJ databases">
        <authorList>
            <person name="Jaros S."/>
            <person name="Januszkiewicz K."/>
            <person name="Wedrychowicz H."/>
        </authorList>
    </citation>
    <scope>NUCLEOTIDE SEQUENCE [LARGE SCALE GENOMIC DNA]</scope>
    <source>
        <strain evidence="2 3">DSM 3090</strain>
    </source>
</reference>
<keyword evidence="3" id="KW-1185">Reference proteome</keyword>
<sequence>MASIKVYMNDWFMNMGIVGFLNILKHSDVEEQVEKKDNYIKFDSALLENFHEYYFSYFMNEYDMSKRMENSINYSIAYATKNNDKVKEAVKRIRDTIKYQADNKIKKFDLGSFEKLKDILNEIINIKTYDEIEKLKDLSQQCIDIFKIPHINERLTLNLYKYIIGDNYFGQVSYFNVLKSSLDANGLKKVMYNDYLLPLVYYYKLQDIIEDDDLQRLKNFMEDSLEHWNEEIKAKAISKGSIKNIEKFFKDINNKYIKKGKNIGDIKEYVDSLETCQMCGNIKGIMDIYTESNFAPLAVSSDNALNLYWNMNPDTNICPLCKLILFCTPAGTTPIRKKYISNGDNEFYGFVNMDTSIDELYSRNLNLKNKKENDNPFNQLIIDIVEENKERSKFQLQNIMFVEFKASIDAKKCVLNYFNMPVYLAEFFTKETSSLNRVKSEILKAQVIDYILKNKDLKHMIYRLLKEKINFQMDGDKKVTYGVNDIYNIINIRYILNEYKKGGKEEWMRKS</sequence>
<dbReference type="RefSeq" id="WP_242942356.1">
    <property type="nucleotide sequence ID" value="NZ_FRAD01000014.1"/>
</dbReference>
<dbReference type="EMBL" id="FRAD01000014">
    <property type="protein sequence ID" value="SHK10383.1"/>
    <property type="molecule type" value="Genomic_DNA"/>
</dbReference>
<evidence type="ECO:0000313" key="3">
    <source>
        <dbReference type="Proteomes" id="UP000183952"/>
    </source>
</evidence>
<evidence type="ECO:0000259" key="1">
    <source>
        <dbReference type="Pfam" id="PF09706"/>
    </source>
</evidence>
<dbReference type="InterPro" id="IPR019121">
    <property type="entry name" value="CRISPR-assoc_CXXC-CXXC_dom"/>
</dbReference>
<gene>
    <name evidence="2" type="ORF">SAMN02745248_01768</name>
</gene>
<organism evidence="2 3">
    <name type="scientific">Hathewaya proteolytica DSM 3090</name>
    <dbReference type="NCBI Taxonomy" id="1121331"/>
    <lineage>
        <taxon>Bacteria</taxon>
        <taxon>Bacillati</taxon>
        <taxon>Bacillota</taxon>
        <taxon>Clostridia</taxon>
        <taxon>Eubacteriales</taxon>
        <taxon>Clostridiaceae</taxon>
        <taxon>Hathewaya</taxon>
    </lineage>
</organism>
<dbReference type="NCBIfam" id="TIGR01908">
    <property type="entry name" value="cas_CXXC_CXXC"/>
    <property type="match status" value="1"/>
</dbReference>
<dbReference type="Proteomes" id="UP000183952">
    <property type="component" value="Unassembled WGS sequence"/>
</dbReference>
<proteinExistence type="predicted"/>